<feature type="region of interest" description="Disordered" evidence="1">
    <location>
        <begin position="172"/>
        <end position="452"/>
    </location>
</feature>
<evidence type="ECO:0000313" key="3">
    <source>
        <dbReference type="Proteomes" id="UP001596119"/>
    </source>
</evidence>
<feature type="compositionally biased region" description="Low complexity" evidence="1">
    <location>
        <begin position="225"/>
        <end position="244"/>
    </location>
</feature>
<evidence type="ECO:0000313" key="2">
    <source>
        <dbReference type="EMBL" id="MFC5951262.1"/>
    </source>
</evidence>
<evidence type="ECO:0000256" key="1">
    <source>
        <dbReference type="SAM" id="MobiDB-lite"/>
    </source>
</evidence>
<evidence type="ECO:0008006" key="4">
    <source>
        <dbReference type="Google" id="ProtNLM"/>
    </source>
</evidence>
<organism evidence="2 3">
    <name type="scientific">Pseudonocardia lutea</name>
    <dbReference type="NCBI Taxonomy" id="2172015"/>
    <lineage>
        <taxon>Bacteria</taxon>
        <taxon>Bacillati</taxon>
        <taxon>Actinomycetota</taxon>
        <taxon>Actinomycetes</taxon>
        <taxon>Pseudonocardiales</taxon>
        <taxon>Pseudonocardiaceae</taxon>
        <taxon>Pseudonocardia</taxon>
    </lineage>
</organism>
<dbReference type="RefSeq" id="WP_379569046.1">
    <property type="nucleotide sequence ID" value="NZ_JBHSQK010000067.1"/>
</dbReference>
<accession>A0ABW1ICC3</accession>
<feature type="compositionally biased region" description="Low complexity" evidence="1">
    <location>
        <begin position="438"/>
        <end position="452"/>
    </location>
</feature>
<feature type="region of interest" description="Disordered" evidence="1">
    <location>
        <begin position="125"/>
        <end position="157"/>
    </location>
</feature>
<protein>
    <recommendedName>
        <fullName evidence="4">DivIVA domain-containing protein</fullName>
    </recommendedName>
</protein>
<dbReference type="InterPro" id="IPR036628">
    <property type="entry name" value="Clp_N_dom_sf"/>
</dbReference>
<name>A0ABW1ICC3_9PSEU</name>
<feature type="compositionally biased region" description="Basic and acidic residues" evidence="1">
    <location>
        <begin position="278"/>
        <end position="292"/>
    </location>
</feature>
<keyword evidence="3" id="KW-1185">Reference proteome</keyword>
<dbReference type="EMBL" id="JBHSQK010000067">
    <property type="protein sequence ID" value="MFC5951262.1"/>
    <property type="molecule type" value="Genomic_DNA"/>
</dbReference>
<feature type="compositionally biased region" description="Basic and acidic residues" evidence="1">
    <location>
        <begin position="407"/>
        <end position="422"/>
    </location>
</feature>
<feature type="compositionally biased region" description="Pro residues" evidence="1">
    <location>
        <begin position="70"/>
        <end position="98"/>
    </location>
</feature>
<dbReference type="Proteomes" id="UP001596119">
    <property type="component" value="Unassembled WGS sequence"/>
</dbReference>
<feature type="compositionally biased region" description="Polar residues" evidence="1">
    <location>
        <begin position="330"/>
        <end position="347"/>
    </location>
</feature>
<sequence length="452" mass="46099">MTADGGERSLGAPRFDVVLRGYDRRQVDEHVARLQRVLARMRADLDAVRSHPFPAVGPQPGMGPGRRPIGPMPPMGPQPGPPPGPRPRPTPRPRPGGPESPDMIGSFTERMQSILQAAEEEAEEIRAAARRDAEAEAAAVRKEQESARSELAELSRQRDAVVAELTRLRGQLEGLLGAPTARFAVTPPAATTSGSSGTPAAPTGEETRSERPVRPSPRPKPAPAAPAEGPAAGAAAQPLPGAAPSQAEETTAVRRPETGAGSGAGSDSAAGDLFRPASEARGESRPESREQAEPATTMVPLASSEEDAEKPGPSARQVEPDRTVAVSAVSALSPTKRSGDTGSAENSTAAARTPRADTPGDTPAAKAEPVAAAPADEASETVKVGAVRPKPAPPEGAGSTRNARSGASEDSRNGASTGERKGAGGSSPVSGRPSASEDVTSSDRSTSGSRSG</sequence>
<feature type="compositionally biased region" description="Low complexity" evidence="1">
    <location>
        <begin position="348"/>
        <end position="376"/>
    </location>
</feature>
<feature type="compositionally biased region" description="Pro residues" evidence="1">
    <location>
        <begin position="214"/>
        <end position="224"/>
    </location>
</feature>
<proteinExistence type="predicted"/>
<reference evidence="3" key="1">
    <citation type="journal article" date="2019" name="Int. J. Syst. Evol. Microbiol.">
        <title>The Global Catalogue of Microorganisms (GCM) 10K type strain sequencing project: providing services to taxonomists for standard genome sequencing and annotation.</title>
        <authorList>
            <consortium name="The Broad Institute Genomics Platform"/>
            <consortium name="The Broad Institute Genome Sequencing Center for Infectious Disease"/>
            <person name="Wu L."/>
            <person name="Ma J."/>
        </authorList>
    </citation>
    <scope>NUCLEOTIDE SEQUENCE [LARGE SCALE GENOMIC DNA]</scope>
    <source>
        <strain evidence="3">CGMCC 4.7397</strain>
    </source>
</reference>
<feature type="compositionally biased region" description="Polar residues" evidence="1">
    <location>
        <begin position="189"/>
        <end position="198"/>
    </location>
</feature>
<gene>
    <name evidence="2" type="ORF">ACFQH9_23620</name>
</gene>
<comment type="caution">
    <text evidence="2">The sequence shown here is derived from an EMBL/GenBank/DDBJ whole genome shotgun (WGS) entry which is preliminary data.</text>
</comment>
<dbReference type="Gene3D" id="1.10.1780.10">
    <property type="entry name" value="Clp, N-terminal domain"/>
    <property type="match status" value="1"/>
</dbReference>
<feature type="region of interest" description="Disordered" evidence="1">
    <location>
        <begin position="47"/>
        <end position="107"/>
    </location>
</feature>